<dbReference type="InterPro" id="IPR011545">
    <property type="entry name" value="DEAD/DEAH_box_helicase_dom"/>
</dbReference>
<evidence type="ECO:0000313" key="7">
    <source>
        <dbReference type="Proteomes" id="UP000183656"/>
    </source>
</evidence>
<dbReference type="Proteomes" id="UP000183656">
    <property type="component" value="Unassembled WGS sequence"/>
</dbReference>
<dbReference type="InterPro" id="IPR027417">
    <property type="entry name" value="P-loop_NTPase"/>
</dbReference>
<dbReference type="Pfam" id="PF13307">
    <property type="entry name" value="Helicase_C_2"/>
    <property type="match status" value="1"/>
</dbReference>
<keyword evidence="1" id="KW-0547">Nucleotide-binding</keyword>
<evidence type="ECO:0000256" key="1">
    <source>
        <dbReference type="ARBA" id="ARBA00022741"/>
    </source>
</evidence>
<gene>
    <name evidence="6" type="ORF">SAMN04489707_101233</name>
</gene>
<evidence type="ECO:0000259" key="5">
    <source>
        <dbReference type="PROSITE" id="PS51193"/>
    </source>
</evidence>
<dbReference type="SUPFAM" id="SSF52540">
    <property type="entry name" value="P-loop containing nucleoside triphosphate hydrolases"/>
    <property type="match status" value="2"/>
</dbReference>
<name>A0A1I7HSP2_9BURK</name>
<dbReference type="PROSITE" id="PS51193">
    <property type="entry name" value="HELICASE_ATP_BIND_2"/>
    <property type="match status" value="1"/>
</dbReference>
<reference evidence="6 7" key="1">
    <citation type="submission" date="2016-10" db="EMBL/GenBank/DDBJ databases">
        <authorList>
            <person name="de Groot N.N."/>
        </authorList>
    </citation>
    <scope>NUCLEOTIDE SEQUENCE [LARGE SCALE GENOMIC DNA]</scope>
    <source>
        <strain evidence="6 7">R-24608</strain>
    </source>
</reference>
<dbReference type="GO" id="GO:0003676">
    <property type="term" value="F:nucleic acid binding"/>
    <property type="evidence" value="ECO:0007669"/>
    <property type="project" value="InterPro"/>
</dbReference>
<dbReference type="InterPro" id="IPR045028">
    <property type="entry name" value="DinG/Rad3-like"/>
</dbReference>
<organism evidence="6 7">
    <name type="scientific">Paenacidovorax caeni</name>
    <dbReference type="NCBI Taxonomy" id="343013"/>
    <lineage>
        <taxon>Bacteria</taxon>
        <taxon>Pseudomonadati</taxon>
        <taxon>Pseudomonadota</taxon>
        <taxon>Betaproteobacteria</taxon>
        <taxon>Burkholderiales</taxon>
        <taxon>Comamonadaceae</taxon>
        <taxon>Paenacidovorax</taxon>
    </lineage>
</organism>
<comment type="similarity">
    <text evidence="4">Belongs to the helicase family. DinG subfamily.</text>
</comment>
<dbReference type="STRING" id="343013.SAMN04489707_101233"/>
<protein>
    <submittedName>
        <fullName evidence="6">ATP-dependent DNA helicase DinG</fullName>
    </submittedName>
</protein>
<dbReference type="AlphaFoldDB" id="A0A1I7HSP2"/>
<dbReference type="GO" id="GO:0005524">
    <property type="term" value="F:ATP binding"/>
    <property type="evidence" value="ECO:0007669"/>
    <property type="project" value="UniProtKB-KW"/>
</dbReference>
<keyword evidence="3" id="KW-0067">ATP-binding</keyword>
<dbReference type="InterPro" id="IPR014013">
    <property type="entry name" value="Helic_SF1/SF2_ATP-bd_DinG/Rad3"/>
</dbReference>
<dbReference type="Pfam" id="PF00270">
    <property type="entry name" value="DEAD"/>
    <property type="match status" value="1"/>
</dbReference>
<evidence type="ECO:0000313" key="6">
    <source>
        <dbReference type="EMBL" id="SFU63589.1"/>
    </source>
</evidence>
<dbReference type="GO" id="GO:0016818">
    <property type="term" value="F:hydrolase activity, acting on acid anhydrides, in phosphorus-containing anhydrides"/>
    <property type="evidence" value="ECO:0007669"/>
    <property type="project" value="InterPro"/>
</dbReference>
<dbReference type="PANTHER" id="PTHR11472:SF34">
    <property type="entry name" value="REGULATOR OF TELOMERE ELONGATION HELICASE 1"/>
    <property type="match status" value="1"/>
</dbReference>
<evidence type="ECO:0000256" key="3">
    <source>
        <dbReference type="ARBA" id="ARBA00022840"/>
    </source>
</evidence>
<evidence type="ECO:0000256" key="4">
    <source>
        <dbReference type="ARBA" id="ARBA00038058"/>
    </source>
</evidence>
<accession>A0A1I7HSP2</accession>
<dbReference type="InterPro" id="IPR006555">
    <property type="entry name" value="ATP-dep_Helicase_C"/>
</dbReference>
<keyword evidence="7" id="KW-1185">Reference proteome</keyword>
<proteinExistence type="inferred from homology"/>
<dbReference type="Gene3D" id="3.40.50.300">
    <property type="entry name" value="P-loop containing nucleotide triphosphate hydrolases"/>
    <property type="match status" value="2"/>
</dbReference>
<dbReference type="PANTHER" id="PTHR11472">
    <property type="entry name" value="DNA REPAIR DEAD HELICASE RAD3/XP-D SUBFAMILY MEMBER"/>
    <property type="match status" value="1"/>
</dbReference>
<dbReference type="SMART" id="SM00491">
    <property type="entry name" value="HELICc2"/>
    <property type="match status" value="1"/>
</dbReference>
<feature type="domain" description="Helicase ATP-binding" evidence="5">
    <location>
        <begin position="1"/>
        <end position="262"/>
    </location>
</feature>
<keyword evidence="2" id="KW-0378">Hydrolase</keyword>
<dbReference type="GO" id="GO:0006281">
    <property type="term" value="P:DNA repair"/>
    <property type="evidence" value="ECO:0007669"/>
    <property type="project" value="TreeGrafter"/>
</dbReference>
<sequence length="624" mass="65955">MAQAVAQVIQDGGALVAEAGTGVGKTFAYLVPALLSGQRLLVSTATKALQDQLFLRDLPRVQAALGVPVRAALLKGRSSYLCLERLERACRGVPGQLLDPQWLRALARVQQWARGTRSGDLDELPGLDEATPVLPLITSTRDNCLGAACPHASTCHVNRARADALAADVVVVNHHLFFADLALRTAGVAELLPRARVVVFDEAHQLCDTGLQFTGLQVGTGALRAFARDALAEGLAQARGLAPWLPLATALEDAVRGLRQAAGVQPEGARLPWQEALPQGVPASAWHQAMQCLGQACASLVAALGMLQDKAPALAQLHVRGTGLMQRMAHFAVPGVPGAVRWLDVGTQLRFVESPPDIADTMRALMQPVAGTPATAWIFTSATLGGDATLRWFTGPCGVEDARILRVESPFDYARQAALYVPPDMPPPSSSAAHSQAVAALAGDAALRLGGRTMVLTTTRRALHAIGAALQERLAGQGLTVLVQGQQPRHLLLQRLRQGGAVLVGAGSFWEGVDVPGDALQLLVIDKLPFAPPDDPLAQARAQRLEAAGRSAFREHALPEAAVALQQGAGRLIRHEADRGVLVVCDTRLRTMGYGKRLRAALPPMQWLASEAEFAQALQGLGSG</sequence>
<dbReference type="EMBL" id="FPBX01000012">
    <property type="protein sequence ID" value="SFU63589.1"/>
    <property type="molecule type" value="Genomic_DNA"/>
</dbReference>
<keyword evidence="6" id="KW-0347">Helicase</keyword>
<dbReference type="GO" id="GO:0003678">
    <property type="term" value="F:DNA helicase activity"/>
    <property type="evidence" value="ECO:0007669"/>
    <property type="project" value="TreeGrafter"/>
</dbReference>
<evidence type="ECO:0000256" key="2">
    <source>
        <dbReference type="ARBA" id="ARBA00022801"/>
    </source>
</evidence>